<comment type="caution">
    <text evidence="6">Lacks conserved residue(s) required for the propagation of feature annotation.</text>
</comment>
<feature type="non-terminal residue" evidence="8">
    <location>
        <position position="337"/>
    </location>
</feature>
<dbReference type="Proteomes" id="UP000002729">
    <property type="component" value="Unassembled WGS sequence"/>
</dbReference>
<feature type="region of interest" description="Actin-binding" evidence="6">
    <location>
        <begin position="267"/>
        <end position="289"/>
    </location>
</feature>
<accession>F0Y915</accession>
<evidence type="ECO:0000256" key="6">
    <source>
        <dbReference type="PROSITE-ProRule" id="PRU00782"/>
    </source>
</evidence>
<keyword evidence="5 6" id="KW-0009">Actin-binding</keyword>
<dbReference type="Pfam" id="PF00063">
    <property type="entry name" value="Myosin_head"/>
    <property type="match status" value="1"/>
</dbReference>
<dbReference type="GO" id="GO:0016020">
    <property type="term" value="C:membrane"/>
    <property type="evidence" value="ECO:0007669"/>
    <property type="project" value="TreeGrafter"/>
</dbReference>
<evidence type="ECO:0000256" key="5">
    <source>
        <dbReference type="ARBA" id="ARBA00023203"/>
    </source>
</evidence>
<evidence type="ECO:0000256" key="2">
    <source>
        <dbReference type="ARBA" id="ARBA00022840"/>
    </source>
</evidence>
<evidence type="ECO:0000313" key="9">
    <source>
        <dbReference type="Proteomes" id="UP000002729"/>
    </source>
</evidence>
<dbReference type="OMA" id="ANACAGH"/>
<dbReference type="GO" id="GO:0051015">
    <property type="term" value="F:actin filament binding"/>
    <property type="evidence" value="ECO:0007669"/>
    <property type="project" value="TreeGrafter"/>
</dbReference>
<keyword evidence="2" id="KW-0067">ATP-binding</keyword>
<dbReference type="Gene3D" id="1.20.58.530">
    <property type="match status" value="1"/>
</dbReference>
<dbReference type="OrthoDB" id="65048at2759"/>
<dbReference type="SMART" id="SM00242">
    <property type="entry name" value="MYSc"/>
    <property type="match status" value="1"/>
</dbReference>
<dbReference type="PROSITE" id="PS51456">
    <property type="entry name" value="MYOSIN_MOTOR"/>
    <property type="match status" value="1"/>
</dbReference>
<keyword evidence="9" id="KW-1185">Reference proteome</keyword>
<keyword evidence="1" id="KW-0547">Nucleotide-binding</keyword>
<dbReference type="SUPFAM" id="SSF52540">
    <property type="entry name" value="P-loop containing nucleoside triphosphate hydrolases"/>
    <property type="match status" value="1"/>
</dbReference>
<keyword evidence="3 6" id="KW-0518">Myosin</keyword>
<sequence>MTLKNSVPAATRARDALLKHAYAALFDAVVAACNASLSQGDEAEVFASIGLLDIFGFEAYEGPLNSLEQLLINYTNERLQRHFTDFVFESEMAEYAREKIAWDPADFAFASNEAVLSLIDGGKKSLLATLDDECLLQARVSKQRGDAEDDDDDDRAPALLARKLKGACGASPSFACSTAQERDGAFAVAHYAGTVTYGAGLLVAKNMDAVPGDVAALLPPKCCYLVDAALRGFDASVAPSPLKTPARKRASTRLEITTVAARFRASLAELSRDVDATTPHFIRCLKPNDDNGADALDRPRLVEQLRYCGVLEAVRVARAGYAVRLPHGAFVAAYKCL</sequence>
<dbReference type="GO" id="GO:0005737">
    <property type="term" value="C:cytoplasm"/>
    <property type="evidence" value="ECO:0007669"/>
    <property type="project" value="TreeGrafter"/>
</dbReference>
<dbReference type="CDD" id="cd00124">
    <property type="entry name" value="MYSc"/>
    <property type="match status" value="1"/>
</dbReference>
<evidence type="ECO:0000256" key="4">
    <source>
        <dbReference type="ARBA" id="ARBA00023175"/>
    </source>
</evidence>
<dbReference type="EMBL" id="GL833128">
    <property type="protein sequence ID" value="EGB08419.1"/>
    <property type="molecule type" value="Genomic_DNA"/>
</dbReference>
<dbReference type="RefSeq" id="XP_009037134.1">
    <property type="nucleotide sequence ID" value="XM_009038886.1"/>
</dbReference>
<dbReference type="InterPro" id="IPR027417">
    <property type="entry name" value="P-loop_NTPase"/>
</dbReference>
<organism evidence="9">
    <name type="scientific">Aureococcus anophagefferens</name>
    <name type="common">Harmful bloom alga</name>
    <dbReference type="NCBI Taxonomy" id="44056"/>
    <lineage>
        <taxon>Eukaryota</taxon>
        <taxon>Sar</taxon>
        <taxon>Stramenopiles</taxon>
        <taxon>Ochrophyta</taxon>
        <taxon>Pelagophyceae</taxon>
        <taxon>Pelagomonadales</taxon>
        <taxon>Pelagomonadaceae</taxon>
        <taxon>Aureococcus</taxon>
    </lineage>
</organism>
<proteinExistence type="inferred from homology"/>
<dbReference type="Gene3D" id="3.40.850.10">
    <property type="entry name" value="Kinesin motor domain"/>
    <property type="match status" value="1"/>
</dbReference>
<dbReference type="eggNOG" id="KOG0160">
    <property type="taxonomic scope" value="Eukaryota"/>
</dbReference>
<gene>
    <name evidence="8" type="ORF">AURANDRAFT_26457</name>
</gene>
<dbReference type="GO" id="GO:0005524">
    <property type="term" value="F:ATP binding"/>
    <property type="evidence" value="ECO:0007669"/>
    <property type="project" value="UniProtKB-KW"/>
</dbReference>
<comment type="similarity">
    <text evidence="6">Belongs to the TRAFAC class myosin-kinesin ATPase superfamily. Myosin family.</text>
</comment>
<evidence type="ECO:0000259" key="7">
    <source>
        <dbReference type="PROSITE" id="PS51456"/>
    </source>
</evidence>
<protein>
    <recommendedName>
        <fullName evidence="7">Myosin motor domain-containing protein</fullName>
    </recommendedName>
</protein>
<dbReference type="GeneID" id="20220216"/>
<dbReference type="GO" id="GO:0000146">
    <property type="term" value="F:microfilament motor activity"/>
    <property type="evidence" value="ECO:0007669"/>
    <property type="project" value="TreeGrafter"/>
</dbReference>
<keyword evidence="4" id="KW-0505">Motor protein</keyword>
<name>F0Y915_AURAN</name>
<dbReference type="PANTHER" id="PTHR13140">
    <property type="entry name" value="MYOSIN"/>
    <property type="match status" value="1"/>
</dbReference>
<feature type="domain" description="Myosin motor" evidence="7">
    <location>
        <begin position="1"/>
        <end position="337"/>
    </location>
</feature>
<dbReference type="GO" id="GO:0016459">
    <property type="term" value="C:myosin complex"/>
    <property type="evidence" value="ECO:0007669"/>
    <property type="project" value="UniProtKB-KW"/>
</dbReference>
<dbReference type="PANTHER" id="PTHR13140:SF845">
    <property type="entry name" value="MYOSIN-LIKE PROTEIN"/>
    <property type="match status" value="1"/>
</dbReference>
<evidence type="ECO:0000256" key="3">
    <source>
        <dbReference type="ARBA" id="ARBA00023123"/>
    </source>
</evidence>
<dbReference type="InterPro" id="IPR001609">
    <property type="entry name" value="Myosin_head_motor_dom-like"/>
</dbReference>
<evidence type="ECO:0000256" key="1">
    <source>
        <dbReference type="ARBA" id="ARBA00022741"/>
    </source>
</evidence>
<evidence type="ECO:0000313" key="8">
    <source>
        <dbReference type="EMBL" id="EGB08419.1"/>
    </source>
</evidence>
<dbReference type="InterPro" id="IPR036961">
    <property type="entry name" value="Kinesin_motor_dom_sf"/>
</dbReference>
<reference evidence="8 9" key="1">
    <citation type="journal article" date="2011" name="Proc. Natl. Acad. Sci. U.S.A.">
        <title>Niche of harmful alga Aureococcus anophagefferens revealed through ecogenomics.</title>
        <authorList>
            <person name="Gobler C.J."/>
            <person name="Berry D.L."/>
            <person name="Dyhrman S.T."/>
            <person name="Wilhelm S.W."/>
            <person name="Salamov A."/>
            <person name="Lobanov A.V."/>
            <person name="Zhang Y."/>
            <person name="Collier J.L."/>
            <person name="Wurch L.L."/>
            <person name="Kustka A.B."/>
            <person name="Dill B.D."/>
            <person name="Shah M."/>
            <person name="VerBerkmoes N.C."/>
            <person name="Kuo A."/>
            <person name="Terry A."/>
            <person name="Pangilinan J."/>
            <person name="Lindquist E.A."/>
            <person name="Lucas S."/>
            <person name="Paulsen I.T."/>
            <person name="Hattenrath-Lehmann T.K."/>
            <person name="Talmage S.C."/>
            <person name="Walker E.A."/>
            <person name="Koch F."/>
            <person name="Burson A.M."/>
            <person name="Marcoval M.A."/>
            <person name="Tang Y.Z."/>
            <person name="Lecleir G.R."/>
            <person name="Coyne K.J."/>
            <person name="Berg G.M."/>
            <person name="Bertrand E.M."/>
            <person name="Saito M.A."/>
            <person name="Gladyshev V.N."/>
            <person name="Grigoriev I.V."/>
        </authorList>
    </citation>
    <scope>NUCLEOTIDE SEQUENCE [LARGE SCALE GENOMIC DNA]</scope>
    <source>
        <strain evidence="9">CCMP 1984</strain>
    </source>
</reference>
<dbReference type="KEGG" id="aaf:AURANDRAFT_26457"/>
<dbReference type="AlphaFoldDB" id="F0Y915"/>
<dbReference type="GO" id="GO:0007015">
    <property type="term" value="P:actin filament organization"/>
    <property type="evidence" value="ECO:0007669"/>
    <property type="project" value="TreeGrafter"/>
</dbReference>
<dbReference type="InParanoid" id="F0Y915"/>
<dbReference type="Gene3D" id="1.20.120.720">
    <property type="entry name" value="Myosin VI head, motor domain, U50 subdomain"/>
    <property type="match status" value="1"/>
</dbReference>